<reference evidence="1 2" key="1">
    <citation type="submission" date="2014-09" db="EMBL/GenBank/DDBJ databases">
        <title>Sporocytophaga myxococcoides PG-01 genome sequencing.</title>
        <authorList>
            <person name="Liu L."/>
            <person name="Gao P.J."/>
            <person name="Chen G.J."/>
            <person name="Wang L.S."/>
        </authorList>
    </citation>
    <scope>NUCLEOTIDE SEQUENCE [LARGE SCALE GENOMIC DNA]</scope>
    <source>
        <strain evidence="1 2">PG-01</strain>
    </source>
</reference>
<organism evidence="1 2">
    <name type="scientific">Sporocytophaga myxococcoides</name>
    <dbReference type="NCBI Taxonomy" id="153721"/>
    <lineage>
        <taxon>Bacteria</taxon>
        <taxon>Pseudomonadati</taxon>
        <taxon>Bacteroidota</taxon>
        <taxon>Cytophagia</taxon>
        <taxon>Cytophagales</taxon>
        <taxon>Cytophagaceae</taxon>
        <taxon>Sporocytophaga</taxon>
    </lineage>
</organism>
<dbReference type="eggNOG" id="ENOG502ZDIY">
    <property type="taxonomic scope" value="Bacteria"/>
</dbReference>
<keyword evidence="2" id="KW-1185">Reference proteome</keyword>
<dbReference type="Proteomes" id="UP000030185">
    <property type="component" value="Unassembled WGS sequence"/>
</dbReference>
<evidence type="ECO:0000313" key="1">
    <source>
        <dbReference type="EMBL" id="GAL85374.1"/>
    </source>
</evidence>
<name>A0A098LFY4_9BACT</name>
<accession>A0A098LFY4</accession>
<evidence type="ECO:0000313" key="2">
    <source>
        <dbReference type="Proteomes" id="UP000030185"/>
    </source>
</evidence>
<dbReference type="AlphaFoldDB" id="A0A098LFY4"/>
<protein>
    <submittedName>
        <fullName evidence="1">Uncharacterized protein</fullName>
    </submittedName>
</protein>
<proteinExistence type="predicted"/>
<comment type="caution">
    <text evidence="1">The sequence shown here is derived from an EMBL/GenBank/DDBJ whole genome shotgun (WGS) entry which is preliminary data.</text>
</comment>
<dbReference type="EMBL" id="BBLT01000004">
    <property type="protein sequence ID" value="GAL85374.1"/>
    <property type="molecule type" value="Genomic_DNA"/>
</dbReference>
<sequence length="127" mass="14852">MLIKYKGVSSTMLRDLAIRLSVTLDMKLSEDILKIFFQEMIKGLSSEELVYLISGLPSFLKPFCYKTRVGFVSDASLKLYHSNKKKITESILQVFEGYLNQEVYMVVKFRRLKQLQRKRFSPNKIKS</sequence>
<gene>
    <name evidence="1" type="ORF">MYP_2603</name>
</gene>